<gene>
    <name evidence="1" type="ORF">OIE64_19970</name>
</gene>
<organism evidence="1 2">
    <name type="scientific">Streptomyces brevispora</name>
    <dbReference type="NCBI Taxonomy" id="887462"/>
    <lineage>
        <taxon>Bacteria</taxon>
        <taxon>Bacillati</taxon>
        <taxon>Actinomycetota</taxon>
        <taxon>Actinomycetes</taxon>
        <taxon>Kitasatosporales</taxon>
        <taxon>Streptomycetaceae</taxon>
        <taxon>Streptomyces</taxon>
    </lineage>
</organism>
<sequence length="55" mass="6306">MADPVTIPGYCWDENPDAAGHCVLTPRHDGNHCDWYVRESWDQPGAEWPQEQPAR</sequence>
<reference evidence="1 2" key="1">
    <citation type="submission" date="2022-10" db="EMBL/GenBank/DDBJ databases">
        <title>The complete genomes of actinobacterial strains from the NBC collection.</title>
        <authorList>
            <person name="Joergensen T.S."/>
            <person name="Alvarez Arevalo M."/>
            <person name="Sterndorff E.B."/>
            <person name="Faurdal D."/>
            <person name="Vuksanovic O."/>
            <person name="Mourched A.-S."/>
            <person name="Charusanti P."/>
            <person name="Shaw S."/>
            <person name="Blin K."/>
            <person name="Weber T."/>
        </authorList>
    </citation>
    <scope>NUCLEOTIDE SEQUENCE [LARGE SCALE GENOMIC DNA]</scope>
    <source>
        <strain evidence="1 2">NBC 01769</strain>
    </source>
</reference>
<evidence type="ECO:0000313" key="2">
    <source>
        <dbReference type="Proteomes" id="UP001330827"/>
    </source>
</evidence>
<dbReference type="RefSeq" id="WP_326593798.1">
    <property type="nucleotide sequence ID" value="NZ_CP109114.1"/>
</dbReference>
<name>A0ABZ1G5V8_9ACTN</name>
<proteinExistence type="predicted"/>
<accession>A0ABZ1G5V8</accession>
<dbReference type="EMBL" id="CP109114">
    <property type="protein sequence ID" value="WSC14886.1"/>
    <property type="molecule type" value="Genomic_DNA"/>
</dbReference>
<protein>
    <submittedName>
        <fullName evidence="1">Uncharacterized protein</fullName>
    </submittedName>
</protein>
<dbReference type="Proteomes" id="UP001330827">
    <property type="component" value="Chromosome"/>
</dbReference>
<evidence type="ECO:0000313" key="1">
    <source>
        <dbReference type="EMBL" id="WSC14886.1"/>
    </source>
</evidence>
<keyword evidence="2" id="KW-1185">Reference proteome</keyword>